<dbReference type="NCBIfam" id="TIGR02707">
    <property type="entry name" value="butyr_kinase"/>
    <property type="match status" value="1"/>
</dbReference>
<dbReference type="InterPro" id="IPR011245">
    <property type="entry name" value="Butyrate_kin"/>
</dbReference>
<dbReference type="PROSITE" id="PS01075">
    <property type="entry name" value="ACETATE_KINASE_1"/>
    <property type="match status" value="1"/>
</dbReference>
<evidence type="ECO:0000256" key="1">
    <source>
        <dbReference type="ARBA" id="ARBA00004496"/>
    </source>
</evidence>
<dbReference type="GO" id="GO:0008776">
    <property type="term" value="F:acetate kinase activity"/>
    <property type="evidence" value="ECO:0007669"/>
    <property type="project" value="TreeGrafter"/>
</dbReference>
<evidence type="ECO:0000256" key="5">
    <source>
        <dbReference type="ARBA" id="ARBA00022741"/>
    </source>
</evidence>
<evidence type="ECO:0000256" key="3">
    <source>
        <dbReference type="ARBA" id="ARBA00022490"/>
    </source>
</evidence>
<evidence type="ECO:0000256" key="4">
    <source>
        <dbReference type="ARBA" id="ARBA00022679"/>
    </source>
</evidence>
<dbReference type="GO" id="GO:0006083">
    <property type="term" value="P:acetate metabolic process"/>
    <property type="evidence" value="ECO:0007669"/>
    <property type="project" value="TreeGrafter"/>
</dbReference>
<comment type="subcellular location">
    <subcellularLocation>
        <location evidence="1 9">Cytoplasm</location>
    </subcellularLocation>
</comment>
<dbReference type="GO" id="GO:0005524">
    <property type="term" value="F:ATP binding"/>
    <property type="evidence" value="ECO:0007669"/>
    <property type="project" value="UniProtKB-KW"/>
</dbReference>
<dbReference type="InterPro" id="IPR043129">
    <property type="entry name" value="ATPase_NBD"/>
</dbReference>
<keyword evidence="12" id="KW-1185">Reference proteome</keyword>
<dbReference type="GO" id="GO:0047761">
    <property type="term" value="F:butyrate kinase activity"/>
    <property type="evidence" value="ECO:0007669"/>
    <property type="project" value="UniProtKB-UniRule"/>
</dbReference>
<dbReference type="EMBL" id="CP059066">
    <property type="protein sequence ID" value="QSQ10366.1"/>
    <property type="molecule type" value="Genomic_DNA"/>
</dbReference>
<dbReference type="PROSITE" id="PS01076">
    <property type="entry name" value="ACETATE_KINASE_2"/>
    <property type="match status" value="1"/>
</dbReference>
<dbReference type="GO" id="GO:0005737">
    <property type="term" value="C:cytoplasm"/>
    <property type="evidence" value="ECO:0007669"/>
    <property type="project" value="UniProtKB-SubCell"/>
</dbReference>
<sequence length="356" mass="39335">MKNYRILAVNPGSTSTKIAVFDNSECILKETIEHNAAELNKFSRVADQYEYRLKVITDSLVKKGIPMETLDAVIGRGGLLKPMESGTYRVNEKMVEDLKEGLQGEHPSNLGGIIAFNLGQDYQIPSYIVDPVAVDEMEDIARISGLKELSRRSLSHALNIKAVGRKVAKDAGRSYFDCNFIIVHLGGGISVTAHRKGRMIDVNNANSEGPFSPERTGTLPVSELVQLCYSGKYTYDEMKRKITREGGVYSYLGTKDMREVEKRIEKGDREAELILEAMVYQIAKEIGAMATTLKGDVDKIILTGGIAHSRTVTAKIIERVEFIAPVVVVPGEEELESLALGALRVLMGEEEEKTYS</sequence>
<dbReference type="EC" id="2.7.2.7" evidence="9"/>
<protein>
    <recommendedName>
        <fullName evidence="9">Probable butyrate kinase</fullName>
        <shortName evidence="9">BK</shortName>
        <ecNumber evidence="9">2.7.2.7</ecNumber>
    </recommendedName>
    <alternativeName>
        <fullName evidence="9">Branched-chain carboxylic acid kinase</fullName>
    </alternativeName>
</protein>
<dbReference type="InterPro" id="IPR000890">
    <property type="entry name" value="Aliphatic_acid_kin_short-chain"/>
</dbReference>
<evidence type="ECO:0000256" key="8">
    <source>
        <dbReference type="ARBA" id="ARBA00048596"/>
    </source>
</evidence>
<evidence type="ECO:0000256" key="10">
    <source>
        <dbReference type="RuleBase" id="RU003835"/>
    </source>
</evidence>
<dbReference type="Gene3D" id="3.30.420.40">
    <property type="match status" value="2"/>
</dbReference>
<dbReference type="AlphaFoldDB" id="A0A8A0RT93"/>
<evidence type="ECO:0000313" key="11">
    <source>
        <dbReference type="EMBL" id="QSQ10366.1"/>
    </source>
</evidence>
<dbReference type="Pfam" id="PF00871">
    <property type="entry name" value="Acetate_kinase"/>
    <property type="match status" value="1"/>
</dbReference>
<name>A0A8A0RT93_9FIRM</name>
<keyword evidence="3 9" id="KW-0963">Cytoplasm</keyword>
<keyword evidence="7 9" id="KW-0067">ATP-binding</keyword>
<accession>A0A8A0RT93</accession>
<dbReference type="PIRSF" id="PIRSF036458">
    <property type="entry name" value="Butyrate_kin"/>
    <property type="match status" value="1"/>
</dbReference>
<comment type="similarity">
    <text evidence="2 9 10">Belongs to the acetokinase family.</text>
</comment>
<dbReference type="CDD" id="cd24011">
    <property type="entry name" value="ASKHA_NBD_BK"/>
    <property type="match status" value="1"/>
</dbReference>
<reference evidence="11" key="1">
    <citation type="submission" date="2020-07" db="EMBL/GenBank/DDBJ databases">
        <title>Koleobacter methoxysyntrophicus gen. nov., sp. nov., a novel anaerobic bacterium isolated from deep subsurface oil field and proposal of Koleobacterales ord. nov. in the phylum Firmicutes.</title>
        <authorList>
            <person name="Sakamoto S."/>
            <person name="Tamaki H."/>
        </authorList>
    </citation>
    <scope>NUCLEOTIDE SEQUENCE</scope>
    <source>
        <strain evidence="11">NRmbB1</strain>
    </source>
</reference>
<dbReference type="RefSeq" id="WP_206707675.1">
    <property type="nucleotide sequence ID" value="NZ_CP059066.1"/>
</dbReference>
<dbReference type="Proteomes" id="UP000662904">
    <property type="component" value="Chromosome"/>
</dbReference>
<evidence type="ECO:0000256" key="9">
    <source>
        <dbReference type="HAMAP-Rule" id="MF_00542"/>
    </source>
</evidence>
<evidence type="ECO:0000256" key="6">
    <source>
        <dbReference type="ARBA" id="ARBA00022777"/>
    </source>
</evidence>
<keyword evidence="6 9" id="KW-0418">Kinase</keyword>
<dbReference type="PANTHER" id="PTHR21060">
    <property type="entry name" value="ACETATE KINASE"/>
    <property type="match status" value="1"/>
</dbReference>
<dbReference type="KEGG" id="kme:H0A61_02771"/>
<dbReference type="NCBIfam" id="NF002834">
    <property type="entry name" value="PRK03011.1-5"/>
    <property type="match status" value="1"/>
</dbReference>
<keyword evidence="4 9" id="KW-0808">Transferase</keyword>
<gene>
    <name evidence="11" type="primary">buk2_2</name>
    <name evidence="9" type="synonym">buk</name>
    <name evidence="11" type="ORF">H0A61_02771</name>
</gene>
<keyword evidence="5 9" id="KW-0547">Nucleotide-binding</keyword>
<evidence type="ECO:0000256" key="7">
    <source>
        <dbReference type="ARBA" id="ARBA00022840"/>
    </source>
</evidence>
<evidence type="ECO:0000313" key="12">
    <source>
        <dbReference type="Proteomes" id="UP000662904"/>
    </source>
</evidence>
<proteinExistence type="inferred from homology"/>
<organism evidence="11 12">
    <name type="scientific">Koleobacter methoxysyntrophicus</name>
    <dbReference type="NCBI Taxonomy" id="2751313"/>
    <lineage>
        <taxon>Bacteria</taxon>
        <taxon>Bacillati</taxon>
        <taxon>Bacillota</taxon>
        <taxon>Clostridia</taxon>
        <taxon>Koleobacterales</taxon>
        <taxon>Koleobacteraceae</taxon>
        <taxon>Koleobacter</taxon>
    </lineage>
</organism>
<comment type="catalytic activity">
    <reaction evidence="8 9">
        <text>butanoate + ATP = butanoyl phosphate + ADP</text>
        <dbReference type="Rhea" id="RHEA:13585"/>
        <dbReference type="ChEBI" id="CHEBI:17968"/>
        <dbReference type="ChEBI" id="CHEBI:30616"/>
        <dbReference type="ChEBI" id="CHEBI:58079"/>
        <dbReference type="ChEBI" id="CHEBI:456216"/>
        <dbReference type="EC" id="2.7.2.7"/>
    </reaction>
</comment>
<dbReference type="SUPFAM" id="SSF53067">
    <property type="entry name" value="Actin-like ATPase domain"/>
    <property type="match status" value="2"/>
</dbReference>
<evidence type="ECO:0000256" key="2">
    <source>
        <dbReference type="ARBA" id="ARBA00008748"/>
    </source>
</evidence>
<dbReference type="PANTHER" id="PTHR21060:SF3">
    <property type="entry name" value="BUTYRATE KINASE 2-RELATED"/>
    <property type="match status" value="1"/>
</dbReference>
<dbReference type="PRINTS" id="PR00471">
    <property type="entry name" value="ACETATEKNASE"/>
</dbReference>
<dbReference type="HAMAP" id="MF_00542">
    <property type="entry name" value="Butyrate_kinase"/>
    <property type="match status" value="1"/>
</dbReference>
<dbReference type="InterPro" id="IPR023865">
    <property type="entry name" value="Aliphatic_acid_kinase_CS"/>
</dbReference>